<evidence type="ECO:0000256" key="3">
    <source>
        <dbReference type="ARBA" id="ARBA00022722"/>
    </source>
</evidence>
<evidence type="ECO:0000256" key="1">
    <source>
        <dbReference type="ARBA" id="ARBA00001946"/>
    </source>
</evidence>
<evidence type="ECO:0000256" key="9">
    <source>
        <dbReference type="HAMAP-Rule" id="MF_01471"/>
    </source>
</evidence>
<keyword evidence="4 9" id="KW-0479">Metal-binding</keyword>
<gene>
    <name evidence="9" type="primary">cas2</name>
    <name evidence="10" type="ORF">SAMN04487759_10128</name>
</gene>
<keyword evidence="8 9" id="KW-0051">Antiviral defense</keyword>
<dbReference type="PANTHER" id="PTHR34405:SF1">
    <property type="entry name" value="CRISPR-ASSOCIATED ENDORIBONUCLEASE CAS2"/>
    <property type="match status" value="1"/>
</dbReference>
<dbReference type="PANTHER" id="PTHR34405">
    <property type="entry name" value="CRISPR-ASSOCIATED ENDORIBONUCLEASE CAS2"/>
    <property type="match status" value="1"/>
</dbReference>
<dbReference type="GO" id="GO:0046872">
    <property type="term" value="F:metal ion binding"/>
    <property type="evidence" value="ECO:0007669"/>
    <property type="project" value="UniProtKB-UniRule"/>
</dbReference>
<dbReference type="Proteomes" id="UP000182429">
    <property type="component" value="Unassembled WGS sequence"/>
</dbReference>
<dbReference type="OrthoDB" id="279819at2"/>
<dbReference type="CDD" id="cd09725">
    <property type="entry name" value="Cas2_I_II_III"/>
    <property type="match status" value="1"/>
</dbReference>
<comment type="subunit">
    <text evidence="9">Homodimer, forms a heterotetramer with a Cas1 homodimer.</text>
</comment>
<keyword evidence="7 9" id="KW-0460">Magnesium</keyword>
<dbReference type="GO" id="GO:0051607">
    <property type="term" value="P:defense response to virus"/>
    <property type="evidence" value="ECO:0007669"/>
    <property type="project" value="UniProtKB-UniRule"/>
</dbReference>
<evidence type="ECO:0000313" key="10">
    <source>
        <dbReference type="EMBL" id="SDV99224.1"/>
    </source>
</evidence>
<dbReference type="Gene3D" id="3.30.70.240">
    <property type="match status" value="1"/>
</dbReference>
<accession>A0A1H2PXL0</accession>
<keyword evidence="3 9" id="KW-0540">Nuclease</keyword>
<name>A0A1H2PXL0_9FIRM</name>
<keyword evidence="6 9" id="KW-0378">Hydrolase</keyword>
<keyword evidence="5 9" id="KW-0255">Endonuclease</keyword>
<feature type="binding site" evidence="9">
    <location>
        <position position="8"/>
    </location>
    <ligand>
        <name>Mg(2+)</name>
        <dbReference type="ChEBI" id="CHEBI:18420"/>
        <note>catalytic</note>
    </ligand>
</feature>
<dbReference type="EMBL" id="FNNF01000001">
    <property type="protein sequence ID" value="SDV99224.1"/>
    <property type="molecule type" value="Genomic_DNA"/>
</dbReference>
<dbReference type="RefSeq" id="WP_074685091.1">
    <property type="nucleotide sequence ID" value="NZ_FNNF01000001.1"/>
</dbReference>
<evidence type="ECO:0000256" key="7">
    <source>
        <dbReference type="ARBA" id="ARBA00022842"/>
    </source>
</evidence>
<dbReference type="GO" id="GO:0004521">
    <property type="term" value="F:RNA endonuclease activity"/>
    <property type="evidence" value="ECO:0007669"/>
    <property type="project" value="InterPro"/>
</dbReference>
<protein>
    <recommendedName>
        <fullName evidence="9">CRISPR-associated endoribonuclease Cas2</fullName>
        <ecNumber evidence="9">3.1.-.-</ecNumber>
    </recommendedName>
</protein>
<evidence type="ECO:0000256" key="5">
    <source>
        <dbReference type="ARBA" id="ARBA00022759"/>
    </source>
</evidence>
<dbReference type="GO" id="GO:0016787">
    <property type="term" value="F:hydrolase activity"/>
    <property type="evidence" value="ECO:0007669"/>
    <property type="project" value="UniProtKB-KW"/>
</dbReference>
<organism evidence="10 11">
    <name type="scientific">Kandleria vitulina</name>
    <dbReference type="NCBI Taxonomy" id="1630"/>
    <lineage>
        <taxon>Bacteria</taxon>
        <taxon>Bacillati</taxon>
        <taxon>Bacillota</taxon>
        <taxon>Erysipelotrichia</taxon>
        <taxon>Erysipelotrichales</taxon>
        <taxon>Coprobacillaceae</taxon>
        <taxon>Kandleria</taxon>
    </lineage>
</organism>
<dbReference type="SUPFAM" id="SSF143430">
    <property type="entry name" value="TTP0101/SSO1404-like"/>
    <property type="match status" value="1"/>
</dbReference>
<evidence type="ECO:0000256" key="8">
    <source>
        <dbReference type="ARBA" id="ARBA00023118"/>
    </source>
</evidence>
<dbReference type="HAMAP" id="MF_01471">
    <property type="entry name" value="Cas2"/>
    <property type="match status" value="1"/>
</dbReference>
<dbReference type="NCBIfam" id="TIGR01573">
    <property type="entry name" value="cas2"/>
    <property type="match status" value="1"/>
</dbReference>
<dbReference type="EC" id="3.1.-.-" evidence="9"/>
<comment type="function">
    <text evidence="9">CRISPR (clustered regularly interspaced short palindromic repeat), is an adaptive immune system that provides protection against mobile genetic elements (viruses, transposable elements and conjugative plasmids). CRISPR clusters contain sequences complementary to antecedent mobile elements and target invading nucleic acids. CRISPR clusters are transcribed and processed into CRISPR RNA (crRNA). Functions as a ssRNA-specific endoribonuclease. Involved in the integration of spacer DNA into the CRISPR cassette.</text>
</comment>
<dbReference type="AlphaFoldDB" id="A0A1H2PXL0"/>
<evidence type="ECO:0000256" key="2">
    <source>
        <dbReference type="ARBA" id="ARBA00009959"/>
    </source>
</evidence>
<dbReference type="InterPro" id="IPR021127">
    <property type="entry name" value="CRISPR_associated_Cas2"/>
</dbReference>
<reference evidence="10 11" key="1">
    <citation type="submission" date="2016-10" db="EMBL/GenBank/DDBJ databases">
        <authorList>
            <person name="de Groot N.N."/>
        </authorList>
    </citation>
    <scope>NUCLEOTIDE SEQUENCE [LARGE SCALE GENOMIC DNA]</scope>
    <source>
        <strain evidence="10 11">S3b</strain>
    </source>
</reference>
<proteinExistence type="inferred from homology"/>
<evidence type="ECO:0000313" key="11">
    <source>
        <dbReference type="Proteomes" id="UP000182429"/>
    </source>
</evidence>
<comment type="similarity">
    <text evidence="2 9">Belongs to the CRISPR-associated endoribonuclease Cas2 protein family.</text>
</comment>
<dbReference type="GO" id="GO:0043571">
    <property type="term" value="P:maintenance of CRISPR repeat elements"/>
    <property type="evidence" value="ECO:0007669"/>
    <property type="project" value="UniProtKB-UniRule"/>
</dbReference>
<dbReference type="Pfam" id="PF09827">
    <property type="entry name" value="CRISPR_Cas2"/>
    <property type="match status" value="1"/>
</dbReference>
<evidence type="ECO:0000256" key="6">
    <source>
        <dbReference type="ARBA" id="ARBA00022801"/>
    </source>
</evidence>
<sequence length="86" mass="10390">MYMICVYDVNEKRCVKIMKILRCYMFHVQKSVFEGELTPKKYKELRNKIDAVIKDGDKVLFYFTYENKKFHKESLGEEVDKLNIII</sequence>
<dbReference type="InterPro" id="IPR019199">
    <property type="entry name" value="Virulence_VapD/CRISPR_Cas2"/>
</dbReference>
<evidence type="ECO:0000256" key="4">
    <source>
        <dbReference type="ARBA" id="ARBA00022723"/>
    </source>
</evidence>
<comment type="cofactor">
    <cofactor evidence="1 9">
        <name>Mg(2+)</name>
        <dbReference type="ChEBI" id="CHEBI:18420"/>
    </cofactor>
</comment>